<proteinExistence type="predicted"/>
<dbReference type="Pfam" id="PF07654">
    <property type="entry name" value="C1-set"/>
    <property type="match status" value="1"/>
</dbReference>
<accession>F6SFX9</accession>
<dbReference type="SUPFAM" id="SSF48726">
    <property type="entry name" value="Immunoglobulin"/>
    <property type="match status" value="1"/>
</dbReference>
<keyword evidence="1" id="KW-1015">Disulfide bond</keyword>
<dbReference type="HOGENOM" id="CLU_077975_3_0_1"/>
<reference evidence="4" key="2">
    <citation type="submission" date="2025-08" db="UniProtKB">
        <authorList>
            <consortium name="Ensembl"/>
        </authorList>
    </citation>
    <scope>IDENTIFICATION</scope>
</reference>
<dbReference type="Proteomes" id="UP000002280">
    <property type="component" value="Chromosome 1"/>
</dbReference>
<evidence type="ECO:0000259" key="3">
    <source>
        <dbReference type="PROSITE" id="PS50835"/>
    </source>
</evidence>
<dbReference type="PROSITE" id="PS50835">
    <property type="entry name" value="IG_LIKE"/>
    <property type="match status" value="1"/>
</dbReference>
<dbReference type="InterPro" id="IPR013783">
    <property type="entry name" value="Ig-like_fold"/>
</dbReference>
<sequence>RRSVATPSAFIFQPSPEQLQTGSASLVCLVNNFYPKEASVVWKVDNAVKNTGISTSVTEQDSKDNTYSLSSTLALSANDYNNHETYSCEIIHQSLPSPLVKSFQRSQCSV</sequence>
<dbReference type="PANTHER" id="PTHR23411">
    <property type="entry name" value="TAPASIN"/>
    <property type="match status" value="1"/>
</dbReference>
<feature type="domain" description="Ig-like" evidence="3">
    <location>
        <begin position="7"/>
        <end position="104"/>
    </location>
</feature>
<keyword evidence="2" id="KW-0393">Immunoglobulin domain</keyword>
<dbReference type="STRING" id="13616.ENSMODP00000012269"/>
<reference evidence="4" key="3">
    <citation type="submission" date="2025-09" db="UniProtKB">
        <authorList>
            <consortium name="Ensembl"/>
        </authorList>
    </citation>
    <scope>IDENTIFICATION</scope>
</reference>
<dbReference type="AlphaFoldDB" id="F6SFX9"/>
<dbReference type="SMART" id="SM00407">
    <property type="entry name" value="IGc1"/>
    <property type="match status" value="1"/>
</dbReference>
<dbReference type="Ensembl" id="ENSMODT00000012494.3">
    <property type="protein sequence ID" value="ENSMODP00000012269.3"/>
    <property type="gene ID" value="ENSMODG00000009815.4"/>
</dbReference>
<reference evidence="4 5" key="1">
    <citation type="journal article" date="2007" name="Nature">
        <title>Genome of the marsupial Monodelphis domestica reveals innovation in non-coding sequences.</title>
        <authorList>
            <person name="Mikkelsen T.S."/>
            <person name="Wakefield M.J."/>
            <person name="Aken B."/>
            <person name="Amemiya C.T."/>
            <person name="Chang J.L."/>
            <person name="Duke S."/>
            <person name="Garber M."/>
            <person name="Gentles A.J."/>
            <person name="Goodstadt L."/>
            <person name="Heger A."/>
            <person name="Jurka J."/>
            <person name="Kamal M."/>
            <person name="Mauceli E."/>
            <person name="Searle S.M."/>
            <person name="Sharpe T."/>
            <person name="Baker M.L."/>
            <person name="Batzer M.A."/>
            <person name="Benos P.V."/>
            <person name="Belov K."/>
            <person name="Clamp M."/>
            <person name="Cook A."/>
            <person name="Cuff J."/>
            <person name="Das R."/>
            <person name="Davidow L."/>
            <person name="Deakin J.E."/>
            <person name="Fazzari M.J."/>
            <person name="Glass J.L."/>
            <person name="Grabherr M."/>
            <person name="Greally J.M."/>
            <person name="Gu W."/>
            <person name="Hore T.A."/>
            <person name="Huttley G.A."/>
            <person name="Kleber M."/>
            <person name="Jirtle R.L."/>
            <person name="Koina E."/>
            <person name="Lee J.T."/>
            <person name="Mahony S."/>
            <person name="Marra M.A."/>
            <person name="Miller R.D."/>
            <person name="Nicholls R.D."/>
            <person name="Oda M."/>
            <person name="Papenfuss A.T."/>
            <person name="Parra Z.E."/>
            <person name="Pollock D.D."/>
            <person name="Ray D.A."/>
            <person name="Schein J.E."/>
            <person name="Speed T.P."/>
            <person name="Thompson K."/>
            <person name="VandeBerg J.L."/>
            <person name="Wade C.M."/>
            <person name="Walker J.A."/>
            <person name="Waters P.D."/>
            <person name="Webber C."/>
            <person name="Weidman J.R."/>
            <person name="Xie X."/>
            <person name="Zody M.C."/>
            <person name="Baldwin J."/>
            <person name="Abdouelleil A."/>
            <person name="Abdulkadir J."/>
            <person name="Abebe A."/>
            <person name="Abera B."/>
            <person name="Abreu J."/>
            <person name="Acer S.C."/>
            <person name="Aftuck L."/>
            <person name="Alexander A."/>
            <person name="An P."/>
            <person name="Anderson E."/>
            <person name="Anderson S."/>
            <person name="Arachi H."/>
            <person name="Azer M."/>
            <person name="Bachantsang P."/>
            <person name="Barry A."/>
            <person name="Bayul T."/>
            <person name="Berlin A."/>
            <person name="Bessette D."/>
            <person name="Bloom T."/>
            <person name="Bloom T."/>
            <person name="Boguslavskiy L."/>
            <person name="Bonnet C."/>
            <person name="Boukhgalter B."/>
            <person name="Bourzgui I."/>
            <person name="Brown A."/>
            <person name="Cahill P."/>
            <person name="Channer S."/>
            <person name="Cheshatsang Y."/>
            <person name="Chuda L."/>
            <person name="Citroen M."/>
            <person name="Collymore A."/>
            <person name="Cooke P."/>
            <person name="Costello M."/>
            <person name="D'Aco K."/>
            <person name="Daza R."/>
            <person name="De Haan G."/>
            <person name="DeGray S."/>
            <person name="DeMaso C."/>
            <person name="Dhargay N."/>
            <person name="Dooley K."/>
            <person name="Dooley E."/>
            <person name="Doricent M."/>
            <person name="Dorje P."/>
            <person name="Dorjee K."/>
            <person name="Dupes A."/>
            <person name="Elong R."/>
            <person name="Falk J."/>
            <person name="Farina A."/>
            <person name="Faro S."/>
            <person name="Ferguson D."/>
            <person name="Fisher S."/>
            <person name="Foley C.D."/>
            <person name="Franke A."/>
            <person name="Friedrich D."/>
            <person name="Gadbois L."/>
            <person name="Gearin G."/>
            <person name="Gearin C.R."/>
            <person name="Giannoukos G."/>
            <person name="Goode T."/>
            <person name="Graham J."/>
            <person name="Grandbois E."/>
            <person name="Grewal S."/>
            <person name="Gyaltsen K."/>
            <person name="Hafez N."/>
            <person name="Hagos B."/>
            <person name="Hall J."/>
            <person name="Henson C."/>
            <person name="Hollinger A."/>
            <person name="Honan T."/>
            <person name="Huard M.D."/>
            <person name="Hughes L."/>
            <person name="Hurhula B."/>
            <person name="Husby M.E."/>
            <person name="Kamat A."/>
            <person name="Kanga B."/>
            <person name="Kashin S."/>
            <person name="Khazanovich D."/>
            <person name="Kisner P."/>
            <person name="Lance K."/>
            <person name="Lara M."/>
            <person name="Lee W."/>
            <person name="Lennon N."/>
            <person name="Letendre F."/>
            <person name="LeVine R."/>
            <person name="Lipovsky A."/>
            <person name="Liu X."/>
            <person name="Liu J."/>
            <person name="Liu S."/>
            <person name="Lokyitsang T."/>
            <person name="Lokyitsang Y."/>
            <person name="Lubonja R."/>
            <person name="Lui A."/>
            <person name="MacDonald P."/>
            <person name="Magnisalis V."/>
            <person name="Maru K."/>
            <person name="Matthews C."/>
            <person name="McCusker W."/>
            <person name="McDonough S."/>
            <person name="Mehta T."/>
            <person name="Meldrim J."/>
            <person name="Meneus L."/>
            <person name="Mihai O."/>
            <person name="Mihalev A."/>
            <person name="Mihova T."/>
            <person name="Mittelman R."/>
            <person name="Mlenga V."/>
            <person name="Montmayeur A."/>
            <person name="Mulrain L."/>
            <person name="Navidi A."/>
            <person name="Naylor J."/>
            <person name="Negash T."/>
            <person name="Nguyen T."/>
            <person name="Nguyen N."/>
            <person name="Nicol R."/>
            <person name="Norbu C."/>
            <person name="Norbu N."/>
            <person name="Novod N."/>
            <person name="O'Neill B."/>
            <person name="Osman S."/>
            <person name="Markiewicz E."/>
            <person name="Oyono O.L."/>
            <person name="Patti C."/>
            <person name="Phunkhang P."/>
            <person name="Pierre F."/>
            <person name="Priest M."/>
            <person name="Raghuraman S."/>
            <person name="Rege F."/>
            <person name="Reyes R."/>
            <person name="Rise C."/>
            <person name="Rogov P."/>
            <person name="Ross K."/>
            <person name="Ryan E."/>
            <person name="Settipalli S."/>
            <person name="Shea T."/>
            <person name="Sherpa N."/>
            <person name="Shi L."/>
            <person name="Shih D."/>
            <person name="Sparrow T."/>
            <person name="Spaulding J."/>
            <person name="Stalker J."/>
            <person name="Stange-Thomann N."/>
            <person name="Stavropoulos S."/>
            <person name="Stone C."/>
            <person name="Strader C."/>
            <person name="Tesfaye S."/>
            <person name="Thomson T."/>
            <person name="Thoulutsang Y."/>
            <person name="Thoulutsang D."/>
            <person name="Topham K."/>
            <person name="Topping I."/>
            <person name="Tsamla T."/>
            <person name="Vassiliev H."/>
            <person name="Vo A."/>
            <person name="Wangchuk T."/>
            <person name="Wangdi T."/>
            <person name="Weiand M."/>
            <person name="Wilkinson J."/>
            <person name="Wilson A."/>
            <person name="Yadav S."/>
            <person name="Young G."/>
            <person name="Yu Q."/>
            <person name="Zembek L."/>
            <person name="Zhong D."/>
            <person name="Zimmer A."/>
            <person name="Zwirko Z."/>
            <person name="Jaffe D.B."/>
            <person name="Alvarez P."/>
            <person name="Brockman W."/>
            <person name="Butler J."/>
            <person name="Chin C."/>
            <person name="Gnerre S."/>
            <person name="MacCallum I."/>
            <person name="Graves J.A."/>
            <person name="Ponting C.P."/>
            <person name="Breen M."/>
            <person name="Samollow P.B."/>
            <person name="Lander E.S."/>
            <person name="Lindblad-Toh K."/>
        </authorList>
    </citation>
    <scope>NUCLEOTIDE SEQUENCE [LARGE SCALE GENOMIC DNA]</scope>
</reference>
<dbReference type="Gene3D" id="2.60.40.10">
    <property type="entry name" value="Immunoglobulins"/>
    <property type="match status" value="1"/>
</dbReference>
<evidence type="ECO:0000256" key="2">
    <source>
        <dbReference type="ARBA" id="ARBA00023319"/>
    </source>
</evidence>
<name>F6SFX9_MONDO</name>
<dbReference type="InParanoid" id="F6SFX9"/>
<dbReference type="InterPro" id="IPR007110">
    <property type="entry name" value="Ig-like_dom"/>
</dbReference>
<gene>
    <name evidence="4" type="primary">IGKC</name>
</gene>
<dbReference type="GeneTree" id="ENSGT00940000163478"/>
<dbReference type="Bgee" id="ENSMODG00000009815">
    <property type="expression patterns" value="Expressed in lung and 17 other cell types or tissues"/>
</dbReference>
<dbReference type="GO" id="GO:0042105">
    <property type="term" value="C:alpha-beta T cell receptor complex"/>
    <property type="evidence" value="ECO:0000318"/>
    <property type="project" value="GO_Central"/>
</dbReference>
<dbReference type="InterPro" id="IPR003597">
    <property type="entry name" value="Ig_C1-set"/>
</dbReference>
<dbReference type="eggNOG" id="ENOG502S3KF">
    <property type="taxonomic scope" value="Eukaryota"/>
</dbReference>
<dbReference type="CDD" id="cd07699">
    <property type="entry name" value="IgC1_L"/>
    <property type="match status" value="1"/>
</dbReference>
<organism evidence="4 5">
    <name type="scientific">Monodelphis domestica</name>
    <name type="common">Gray short-tailed opossum</name>
    <dbReference type="NCBI Taxonomy" id="13616"/>
    <lineage>
        <taxon>Eukaryota</taxon>
        <taxon>Metazoa</taxon>
        <taxon>Chordata</taxon>
        <taxon>Craniata</taxon>
        <taxon>Vertebrata</taxon>
        <taxon>Euteleostomi</taxon>
        <taxon>Mammalia</taxon>
        <taxon>Metatheria</taxon>
        <taxon>Didelphimorphia</taxon>
        <taxon>Didelphidae</taxon>
        <taxon>Monodelphis</taxon>
    </lineage>
</organism>
<evidence type="ECO:0000256" key="1">
    <source>
        <dbReference type="ARBA" id="ARBA00023157"/>
    </source>
</evidence>
<keyword evidence="5" id="KW-1185">Reference proteome</keyword>
<evidence type="ECO:0000313" key="4">
    <source>
        <dbReference type="Ensembl" id="ENSMODP00000012269.3"/>
    </source>
</evidence>
<dbReference type="FunCoup" id="F6SFX9">
    <property type="interactions" value="71"/>
</dbReference>
<dbReference type="FunFam" id="2.60.40.10:FF:000283">
    <property type="entry name" value="Immunoglobulin kappa constant"/>
    <property type="match status" value="1"/>
</dbReference>
<protein>
    <submittedName>
        <fullName evidence="4">Immunoglobulin kappa constant</fullName>
    </submittedName>
</protein>
<evidence type="ECO:0000313" key="5">
    <source>
        <dbReference type="Proteomes" id="UP000002280"/>
    </source>
</evidence>
<dbReference type="OMA" id="ASVKWKV"/>
<dbReference type="InterPro" id="IPR036179">
    <property type="entry name" value="Ig-like_dom_sf"/>
</dbReference>
<dbReference type="InterPro" id="IPR050380">
    <property type="entry name" value="Immune_Resp_Modulators"/>
</dbReference>